<reference evidence="1" key="1">
    <citation type="submission" date="2021-01" db="EMBL/GenBank/DDBJ databases">
        <authorList>
            <person name="Corre E."/>
            <person name="Pelletier E."/>
            <person name="Niang G."/>
            <person name="Scheremetjew M."/>
            <person name="Finn R."/>
            <person name="Kale V."/>
            <person name="Holt S."/>
            <person name="Cochrane G."/>
            <person name="Meng A."/>
            <person name="Brown T."/>
            <person name="Cohen L."/>
        </authorList>
    </citation>
    <scope>NUCLEOTIDE SEQUENCE</scope>
    <source>
        <strain evidence="1">CCMP281</strain>
    </source>
</reference>
<dbReference type="Gene3D" id="1.10.418.10">
    <property type="entry name" value="Calponin-like domain"/>
    <property type="match status" value="1"/>
</dbReference>
<accession>A0A7S3BAY7</accession>
<proteinExistence type="predicted"/>
<dbReference type="InterPro" id="IPR036872">
    <property type="entry name" value="CH_dom_sf"/>
</dbReference>
<sequence>MKLDLPPGDLPAVLQDGLLLCLLAETALPGFNLPAPDASPAERIEAFAAACHQIGIPQLDLLRPAHLLPGPERSAHKLAHALSVLAREGYVRGMLPALRA</sequence>
<protein>
    <recommendedName>
        <fullName evidence="2">Calponin-homology (CH) domain-containing protein</fullName>
    </recommendedName>
</protein>
<gene>
    <name evidence="1" type="ORF">HERI1096_LOCUS27183</name>
</gene>
<organism evidence="1">
    <name type="scientific">Haptolina ericina</name>
    <dbReference type="NCBI Taxonomy" id="156174"/>
    <lineage>
        <taxon>Eukaryota</taxon>
        <taxon>Haptista</taxon>
        <taxon>Haptophyta</taxon>
        <taxon>Prymnesiophyceae</taxon>
        <taxon>Prymnesiales</taxon>
        <taxon>Prymnesiaceae</taxon>
        <taxon>Haptolina</taxon>
    </lineage>
</organism>
<dbReference type="AlphaFoldDB" id="A0A7S3BAY7"/>
<evidence type="ECO:0008006" key="2">
    <source>
        <dbReference type="Google" id="ProtNLM"/>
    </source>
</evidence>
<dbReference type="SUPFAM" id="SSF47576">
    <property type="entry name" value="Calponin-homology domain, CH-domain"/>
    <property type="match status" value="1"/>
</dbReference>
<dbReference type="EMBL" id="HBHX01049074">
    <property type="protein sequence ID" value="CAE0128553.1"/>
    <property type="molecule type" value="Transcribed_RNA"/>
</dbReference>
<evidence type="ECO:0000313" key="1">
    <source>
        <dbReference type="EMBL" id="CAE0128553.1"/>
    </source>
</evidence>
<name>A0A7S3BAY7_9EUKA</name>